<accession>A0A2T0V9U9</accession>
<protein>
    <submittedName>
        <fullName evidence="1">Tetratricopeptide repeat protein</fullName>
    </submittedName>
</protein>
<sequence>MTQTLDSDLRTTAGALAMDNLRAQIEGMLRDATARRLPARSESGLIELILLRGHLLGRVSDYEWATALAEQLAVETPDDGNAHLALARTRATLHRFRDALAELEEATRLGGDPREVDGERAVVLQAVGRYDEALAIFISADDLRSDFTSLGNLATVHADRGDTATAEELFAASRERYRGVSPIPVAQLDFKRAHMWIAAGNLGRARAWLESAVRRLPAYAPAVGHLAEVEAALGETDSAIARLLPLATTSDDPDYAAQLAHIFDGRHEREESRYWRNVAAARYDELVERHVEAFADHAAEFWLDAGDLKRALPLAVKNFEVRPTGRAANLVARATR</sequence>
<dbReference type="EMBL" id="PVTL01000008">
    <property type="protein sequence ID" value="PRY66965.1"/>
    <property type="molecule type" value="Genomic_DNA"/>
</dbReference>
<dbReference type="Pfam" id="PF14559">
    <property type="entry name" value="TPR_19"/>
    <property type="match status" value="1"/>
</dbReference>
<name>A0A2T0V9U9_9MICO</name>
<dbReference type="GO" id="GO:0042802">
    <property type="term" value="F:identical protein binding"/>
    <property type="evidence" value="ECO:0007669"/>
    <property type="project" value="InterPro"/>
</dbReference>
<reference evidence="1 2" key="1">
    <citation type="submission" date="2018-03" db="EMBL/GenBank/DDBJ databases">
        <title>Genomic Encyclopedia of Type Strains, Phase III (KMG-III): the genomes of soil and plant-associated and newly described type strains.</title>
        <authorList>
            <person name="Whitman W."/>
        </authorList>
    </citation>
    <scope>NUCLEOTIDE SEQUENCE [LARGE SCALE GENOMIC DNA]</scope>
    <source>
        <strain evidence="1 2">CGMCC 1.12484</strain>
    </source>
</reference>
<dbReference type="InterPro" id="IPR011990">
    <property type="entry name" value="TPR-like_helical_dom_sf"/>
</dbReference>
<dbReference type="Proteomes" id="UP000237983">
    <property type="component" value="Unassembled WGS sequence"/>
</dbReference>
<dbReference type="AlphaFoldDB" id="A0A2T0V9U9"/>
<dbReference type="Pfam" id="PF07721">
    <property type="entry name" value="TPR_4"/>
    <property type="match status" value="2"/>
</dbReference>
<keyword evidence="2" id="KW-1185">Reference proteome</keyword>
<proteinExistence type="predicted"/>
<gene>
    <name evidence="1" type="ORF">B0I08_10849</name>
</gene>
<comment type="caution">
    <text evidence="1">The sequence shown here is derived from an EMBL/GenBank/DDBJ whole genome shotgun (WGS) entry which is preliminary data.</text>
</comment>
<evidence type="ECO:0000313" key="2">
    <source>
        <dbReference type="Proteomes" id="UP000237983"/>
    </source>
</evidence>
<dbReference type="SUPFAM" id="SSF48452">
    <property type="entry name" value="TPR-like"/>
    <property type="match status" value="2"/>
</dbReference>
<dbReference type="RefSeq" id="WP_106214043.1">
    <property type="nucleotide sequence ID" value="NZ_PVTL01000008.1"/>
</dbReference>
<evidence type="ECO:0000313" key="1">
    <source>
        <dbReference type="EMBL" id="PRY66965.1"/>
    </source>
</evidence>
<dbReference type="InterPro" id="IPR011717">
    <property type="entry name" value="TPR-4"/>
</dbReference>
<dbReference type="Gene3D" id="1.25.40.10">
    <property type="entry name" value="Tetratricopeptide repeat domain"/>
    <property type="match status" value="1"/>
</dbReference>
<dbReference type="OrthoDB" id="4045760at2"/>
<organism evidence="1 2">
    <name type="scientific">Glaciihabitans tibetensis</name>
    <dbReference type="NCBI Taxonomy" id="1266600"/>
    <lineage>
        <taxon>Bacteria</taxon>
        <taxon>Bacillati</taxon>
        <taxon>Actinomycetota</taxon>
        <taxon>Actinomycetes</taxon>
        <taxon>Micrococcales</taxon>
        <taxon>Microbacteriaceae</taxon>
        <taxon>Glaciihabitans</taxon>
    </lineage>
</organism>